<proteinExistence type="predicted"/>
<comment type="subcellular location">
    <subcellularLocation>
        <location evidence="2">Chromosome</location>
    </subcellularLocation>
    <subcellularLocation>
        <location evidence="1">Nucleus</location>
    </subcellularLocation>
</comment>
<evidence type="ECO:0000256" key="2">
    <source>
        <dbReference type="ARBA" id="ARBA00004286"/>
    </source>
</evidence>
<evidence type="ECO:0000313" key="8">
    <source>
        <dbReference type="EMBL" id="KAG7161397.1"/>
    </source>
</evidence>
<dbReference type="InterPro" id="IPR005818">
    <property type="entry name" value="Histone_H1/H5_H15"/>
</dbReference>
<gene>
    <name evidence="8" type="primary">Spsy-L</name>
    <name evidence="8" type="ORF">Hamer_G014037</name>
</gene>
<name>A0A8J5JN85_HOMAM</name>
<feature type="region of interest" description="Disordered" evidence="6">
    <location>
        <begin position="54"/>
        <end position="140"/>
    </location>
</feature>
<feature type="compositionally biased region" description="Basic residues" evidence="6">
    <location>
        <begin position="128"/>
        <end position="140"/>
    </location>
</feature>
<dbReference type="GO" id="GO:0030261">
    <property type="term" value="P:chromosome condensation"/>
    <property type="evidence" value="ECO:0007669"/>
    <property type="project" value="TreeGrafter"/>
</dbReference>
<evidence type="ECO:0000313" key="9">
    <source>
        <dbReference type="Proteomes" id="UP000747542"/>
    </source>
</evidence>
<dbReference type="SMART" id="SM00526">
    <property type="entry name" value="H15"/>
    <property type="match status" value="1"/>
</dbReference>
<feature type="domain" description="H15" evidence="7">
    <location>
        <begin position="1"/>
        <end position="75"/>
    </location>
</feature>
<dbReference type="GO" id="GO:0006334">
    <property type="term" value="P:nucleosome assembly"/>
    <property type="evidence" value="ECO:0007669"/>
    <property type="project" value="InterPro"/>
</dbReference>
<dbReference type="GO" id="GO:0000786">
    <property type="term" value="C:nucleosome"/>
    <property type="evidence" value="ECO:0007669"/>
    <property type="project" value="InterPro"/>
</dbReference>
<dbReference type="SUPFAM" id="SSF46785">
    <property type="entry name" value="Winged helix' DNA-binding domain"/>
    <property type="match status" value="1"/>
</dbReference>
<dbReference type="Pfam" id="PF00538">
    <property type="entry name" value="Linker_histone"/>
    <property type="match status" value="1"/>
</dbReference>
<comment type="caution">
    <text evidence="8">The sequence shown here is derived from an EMBL/GenBank/DDBJ whole genome shotgun (WGS) entry which is preliminary data.</text>
</comment>
<dbReference type="PANTHER" id="PTHR11467">
    <property type="entry name" value="HISTONE H1"/>
    <property type="match status" value="1"/>
</dbReference>
<dbReference type="Gene3D" id="1.10.10.10">
    <property type="entry name" value="Winged helix-like DNA-binding domain superfamily/Winged helix DNA-binding domain"/>
    <property type="match status" value="1"/>
</dbReference>
<dbReference type="CDD" id="cd00073">
    <property type="entry name" value="H15"/>
    <property type="match status" value="1"/>
</dbReference>
<protein>
    <submittedName>
        <fullName evidence="8">Sperm-specific protein PHI-2B/PHI-3-like</fullName>
    </submittedName>
</protein>
<dbReference type="PANTHER" id="PTHR11467:SF36">
    <property type="entry name" value="HISTONE 24-RELATED"/>
    <property type="match status" value="1"/>
</dbReference>
<evidence type="ECO:0000256" key="4">
    <source>
        <dbReference type="ARBA" id="ARBA00023125"/>
    </source>
</evidence>
<dbReference type="InterPro" id="IPR036390">
    <property type="entry name" value="WH_DNA-bd_sf"/>
</dbReference>
<feature type="compositionally biased region" description="Basic residues" evidence="6">
    <location>
        <begin position="99"/>
        <end position="121"/>
    </location>
</feature>
<dbReference type="PROSITE" id="PS51504">
    <property type="entry name" value="H15"/>
    <property type="match status" value="1"/>
</dbReference>
<evidence type="ECO:0000259" key="7">
    <source>
        <dbReference type="PROSITE" id="PS51504"/>
    </source>
</evidence>
<dbReference type="Proteomes" id="UP000747542">
    <property type="component" value="Unassembled WGS sequence"/>
</dbReference>
<keyword evidence="4" id="KW-0238">DNA-binding</keyword>
<keyword evidence="3" id="KW-0158">Chromosome</keyword>
<dbReference type="EMBL" id="JAHLQT010029499">
    <property type="protein sequence ID" value="KAG7161397.1"/>
    <property type="molecule type" value="Genomic_DNA"/>
</dbReference>
<reference evidence="8" key="1">
    <citation type="journal article" date="2021" name="Sci. Adv.">
        <title>The American lobster genome reveals insights on longevity, neural, and immune adaptations.</title>
        <authorList>
            <person name="Polinski J.M."/>
            <person name="Zimin A.V."/>
            <person name="Clark K.F."/>
            <person name="Kohn A.B."/>
            <person name="Sadowski N."/>
            <person name="Timp W."/>
            <person name="Ptitsyn A."/>
            <person name="Khanna P."/>
            <person name="Romanova D.Y."/>
            <person name="Williams P."/>
            <person name="Greenwood S.J."/>
            <person name="Moroz L.L."/>
            <person name="Walt D.R."/>
            <person name="Bodnar A.G."/>
        </authorList>
    </citation>
    <scope>NUCLEOTIDE SEQUENCE</scope>
    <source>
        <strain evidence="8">GMGI-L3</strain>
    </source>
</reference>
<dbReference type="GO" id="GO:0045910">
    <property type="term" value="P:negative regulation of DNA recombination"/>
    <property type="evidence" value="ECO:0007669"/>
    <property type="project" value="TreeGrafter"/>
</dbReference>
<evidence type="ECO:0000256" key="1">
    <source>
        <dbReference type="ARBA" id="ARBA00004123"/>
    </source>
</evidence>
<organism evidence="8 9">
    <name type="scientific">Homarus americanus</name>
    <name type="common">American lobster</name>
    <dbReference type="NCBI Taxonomy" id="6706"/>
    <lineage>
        <taxon>Eukaryota</taxon>
        <taxon>Metazoa</taxon>
        <taxon>Ecdysozoa</taxon>
        <taxon>Arthropoda</taxon>
        <taxon>Crustacea</taxon>
        <taxon>Multicrustacea</taxon>
        <taxon>Malacostraca</taxon>
        <taxon>Eumalacostraca</taxon>
        <taxon>Eucarida</taxon>
        <taxon>Decapoda</taxon>
        <taxon>Pleocyemata</taxon>
        <taxon>Astacidea</taxon>
        <taxon>Nephropoidea</taxon>
        <taxon>Nephropidae</taxon>
        <taxon>Homarus</taxon>
    </lineage>
</organism>
<accession>A0A8J5JN85</accession>
<evidence type="ECO:0000256" key="5">
    <source>
        <dbReference type="ARBA" id="ARBA00023242"/>
    </source>
</evidence>
<keyword evidence="9" id="KW-1185">Reference proteome</keyword>
<sequence>MDMIIEAIENLGERKGSSVQAIKAYILQNFKTVRTDMVKSMLRRALNLGLEQGVVSRPKGQADTQVMSGRYLLGKSAKKEDEDEVMPQQSKRAQDAKKSAKKGKKKGGKKASKKVAKRPVAKKASTPKSKRPVKKTKGRK</sequence>
<dbReference type="InterPro" id="IPR036388">
    <property type="entry name" value="WH-like_DNA-bd_sf"/>
</dbReference>
<dbReference type="GO" id="GO:0005634">
    <property type="term" value="C:nucleus"/>
    <property type="evidence" value="ECO:0007669"/>
    <property type="project" value="UniProtKB-SubCell"/>
</dbReference>
<evidence type="ECO:0000256" key="3">
    <source>
        <dbReference type="ARBA" id="ARBA00022454"/>
    </source>
</evidence>
<dbReference type="GO" id="GO:0003690">
    <property type="term" value="F:double-stranded DNA binding"/>
    <property type="evidence" value="ECO:0007669"/>
    <property type="project" value="TreeGrafter"/>
</dbReference>
<evidence type="ECO:0000256" key="6">
    <source>
        <dbReference type="SAM" id="MobiDB-lite"/>
    </source>
</evidence>
<dbReference type="AlphaFoldDB" id="A0A8J5JN85"/>
<dbReference type="GO" id="GO:0031492">
    <property type="term" value="F:nucleosomal DNA binding"/>
    <property type="evidence" value="ECO:0007669"/>
    <property type="project" value="TreeGrafter"/>
</dbReference>
<keyword evidence="5" id="KW-0539">Nucleus</keyword>